<keyword evidence="5 17" id="KW-0597">Phosphoprotein</keyword>
<dbReference type="InterPro" id="IPR005467">
    <property type="entry name" value="His_kinase_dom"/>
</dbReference>
<dbReference type="SMART" id="SM00388">
    <property type="entry name" value="HisKA"/>
    <property type="match status" value="1"/>
</dbReference>
<feature type="modified residue" description="4-aspartylphosphate" evidence="17">
    <location>
        <position position="1157"/>
    </location>
</feature>
<dbReference type="PROSITE" id="PS50894">
    <property type="entry name" value="HPT"/>
    <property type="match status" value="1"/>
</dbReference>
<evidence type="ECO:0000256" key="6">
    <source>
        <dbReference type="ARBA" id="ARBA00022679"/>
    </source>
</evidence>
<dbReference type="PROSITE" id="PS50112">
    <property type="entry name" value="PAS"/>
    <property type="match status" value="2"/>
</dbReference>
<dbReference type="Gene3D" id="1.20.120.160">
    <property type="entry name" value="HPT domain"/>
    <property type="match status" value="1"/>
</dbReference>
<dbReference type="OrthoDB" id="9803190at2"/>
<feature type="domain" description="HPt" evidence="22">
    <location>
        <begin position="1249"/>
        <end position="1340"/>
    </location>
</feature>
<keyword evidence="6 23" id="KW-0808">Transferase</keyword>
<comment type="subcellular location">
    <subcellularLocation>
        <location evidence="2">Cell membrane</location>
        <topology evidence="2">Multi-pass membrane protein</topology>
    </subcellularLocation>
</comment>
<dbReference type="InterPro" id="IPR000014">
    <property type="entry name" value="PAS"/>
</dbReference>
<dbReference type="InterPro" id="IPR000700">
    <property type="entry name" value="PAS-assoc_C"/>
</dbReference>
<evidence type="ECO:0000259" key="21">
    <source>
        <dbReference type="PROSITE" id="PS50113"/>
    </source>
</evidence>
<evidence type="ECO:0000256" key="5">
    <source>
        <dbReference type="ARBA" id="ARBA00022553"/>
    </source>
</evidence>
<evidence type="ECO:0000256" key="11">
    <source>
        <dbReference type="ARBA" id="ARBA00022989"/>
    </source>
</evidence>
<protein>
    <recommendedName>
        <fullName evidence="15">Sensory/regulatory protein RpfC</fullName>
        <ecNumber evidence="3">2.7.13.3</ecNumber>
    </recommendedName>
</protein>
<dbReference type="Gene3D" id="3.30.450.40">
    <property type="match status" value="1"/>
</dbReference>
<dbReference type="SUPFAM" id="SSF47226">
    <property type="entry name" value="Histidine-containing phosphotransfer domain, HPT domain"/>
    <property type="match status" value="1"/>
</dbReference>
<keyword evidence="4" id="KW-1003">Cell membrane</keyword>
<dbReference type="Pfam" id="PF00072">
    <property type="entry name" value="Response_reg"/>
    <property type="match status" value="2"/>
</dbReference>
<evidence type="ECO:0000259" key="18">
    <source>
        <dbReference type="PROSITE" id="PS50109"/>
    </source>
</evidence>
<accession>D8PC48</accession>
<dbReference type="Gene3D" id="1.10.287.130">
    <property type="match status" value="1"/>
</dbReference>
<evidence type="ECO:0000259" key="22">
    <source>
        <dbReference type="PROSITE" id="PS50894"/>
    </source>
</evidence>
<evidence type="ECO:0000256" key="12">
    <source>
        <dbReference type="ARBA" id="ARBA00023012"/>
    </source>
</evidence>
<feature type="domain" description="PAC" evidence="21">
    <location>
        <begin position="218"/>
        <end position="270"/>
    </location>
</feature>
<dbReference type="STRING" id="330214.NIDE1046"/>
<dbReference type="Pfam" id="PF01627">
    <property type="entry name" value="Hpt"/>
    <property type="match status" value="1"/>
</dbReference>
<evidence type="ECO:0000259" key="19">
    <source>
        <dbReference type="PROSITE" id="PS50110"/>
    </source>
</evidence>
<dbReference type="SMART" id="SM00091">
    <property type="entry name" value="PAS"/>
    <property type="match status" value="3"/>
</dbReference>
<feature type="domain" description="Response regulatory" evidence="19">
    <location>
        <begin position="1108"/>
        <end position="1227"/>
    </location>
</feature>
<feature type="domain" description="Response regulatory" evidence="19">
    <location>
        <begin position="961"/>
        <end position="1082"/>
    </location>
</feature>
<dbReference type="SUPFAM" id="SSF47384">
    <property type="entry name" value="Homodimeric domain of signal transducing histidine kinase"/>
    <property type="match status" value="1"/>
</dbReference>
<dbReference type="InterPro" id="IPR008207">
    <property type="entry name" value="Sig_transdc_His_kin_Hpt_dom"/>
</dbReference>
<dbReference type="Pfam" id="PF08448">
    <property type="entry name" value="PAS_4"/>
    <property type="match status" value="1"/>
</dbReference>
<dbReference type="PANTHER" id="PTHR45339">
    <property type="entry name" value="HYBRID SIGNAL TRANSDUCTION HISTIDINE KINASE J"/>
    <property type="match status" value="1"/>
</dbReference>
<dbReference type="InterPro" id="IPR013655">
    <property type="entry name" value="PAS_fold_3"/>
</dbReference>
<keyword evidence="10" id="KW-0067">ATP-binding</keyword>
<dbReference type="CDD" id="cd00156">
    <property type="entry name" value="REC"/>
    <property type="match status" value="1"/>
</dbReference>
<keyword evidence="9 23" id="KW-0418">Kinase</keyword>
<dbReference type="InterPro" id="IPR001789">
    <property type="entry name" value="Sig_transdc_resp-reg_receiver"/>
</dbReference>
<keyword evidence="8" id="KW-0547">Nucleotide-binding</keyword>
<dbReference type="PROSITE" id="PS50109">
    <property type="entry name" value="HIS_KIN"/>
    <property type="match status" value="1"/>
</dbReference>
<dbReference type="SMART" id="SM00086">
    <property type="entry name" value="PAC"/>
    <property type="match status" value="3"/>
</dbReference>
<dbReference type="SMART" id="SM00448">
    <property type="entry name" value="REC"/>
    <property type="match status" value="2"/>
</dbReference>
<dbReference type="GO" id="GO:0000155">
    <property type="term" value="F:phosphorelay sensor kinase activity"/>
    <property type="evidence" value="ECO:0007669"/>
    <property type="project" value="InterPro"/>
</dbReference>
<dbReference type="eggNOG" id="COG4191">
    <property type="taxonomic scope" value="Bacteria"/>
</dbReference>
<dbReference type="FunFam" id="3.30.565.10:FF:000010">
    <property type="entry name" value="Sensor histidine kinase RcsC"/>
    <property type="match status" value="1"/>
</dbReference>
<feature type="domain" description="PAS" evidence="20">
    <location>
        <begin position="397"/>
        <end position="466"/>
    </location>
</feature>
<dbReference type="InterPro" id="IPR036097">
    <property type="entry name" value="HisK_dim/P_sf"/>
</dbReference>
<dbReference type="eggNOG" id="COG2205">
    <property type="taxonomic scope" value="Bacteria"/>
</dbReference>
<dbReference type="InterPro" id="IPR004358">
    <property type="entry name" value="Sig_transdc_His_kin-like_C"/>
</dbReference>
<dbReference type="InterPro" id="IPR011006">
    <property type="entry name" value="CheY-like_superfamily"/>
</dbReference>
<organism evidence="23 24">
    <name type="scientific">Nitrospira defluvii</name>
    <dbReference type="NCBI Taxonomy" id="330214"/>
    <lineage>
        <taxon>Bacteria</taxon>
        <taxon>Pseudomonadati</taxon>
        <taxon>Nitrospirota</taxon>
        <taxon>Nitrospiria</taxon>
        <taxon>Nitrospirales</taxon>
        <taxon>Nitrospiraceae</taxon>
        <taxon>Nitrospira</taxon>
    </lineage>
</organism>
<dbReference type="PANTHER" id="PTHR45339:SF1">
    <property type="entry name" value="HYBRID SIGNAL TRANSDUCTION HISTIDINE KINASE J"/>
    <property type="match status" value="1"/>
</dbReference>
<dbReference type="InterPro" id="IPR029016">
    <property type="entry name" value="GAF-like_dom_sf"/>
</dbReference>
<keyword evidence="13" id="KW-0472">Membrane</keyword>
<dbReference type="HOGENOM" id="CLU_000445_114_15_0"/>
<dbReference type="EC" id="2.7.13.3" evidence="3"/>
<feature type="domain" description="PAC" evidence="21">
    <location>
        <begin position="345"/>
        <end position="396"/>
    </location>
</feature>
<keyword evidence="7" id="KW-0812">Transmembrane</keyword>
<dbReference type="Gene3D" id="3.40.50.2300">
    <property type="match status" value="2"/>
</dbReference>
<dbReference type="InterPro" id="IPR013767">
    <property type="entry name" value="PAS_fold"/>
</dbReference>
<dbReference type="Pfam" id="PF02518">
    <property type="entry name" value="HATPase_c"/>
    <property type="match status" value="1"/>
</dbReference>
<comment type="subunit">
    <text evidence="14">At low DSF concentrations, interacts with RpfF.</text>
</comment>
<gene>
    <name evidence="23" type="ORF">NIDE1046</name>
</gene>
<dbReference type="InterPro" id="IPR013656">
    <property type="entry name" value="PAS_4"/>
</dbReference>
<dbReference type="InterPro" id="IPR035965">
    <property type="entry name" value="PAS-like_dom_sf"/>
</dbReference>
<dbReference type="Pfam" id="PF00989">
    <property type="entry name" value="PAS"/>
    <property type="match status" value="1"/>
</dbReference>
<dbReference type="InterPro" id="IPR003018">
    <property type="entry name" value="GAF"/>
</dbReference>
<evidence type="ECO:0000256" key="7">
    <source>
        <dbReference type="ARBA" id="ARBA00022692"/>
    </source>
</evidence>
<dbReference type="InterPro" id="IPR036641">
    <property type="entry name" value="HPT_dom_sf"/>
</dbReference>
<evidence type="ECO:0000313" key="23">
    <source>
        <dbReference type="EMBL" id="CBK40807.1"/>
    </source>
</evidence>
<dbReference type="CDD" id="cd16922">
    <property type="entry name" value="HATPase_EvgS-ArcB-TorS-like"/>
    <property type="match status" value="1"/>
</dbReference>
<dbReference type="InterPro" id="IPR003661">
    <property type="entry name" value="HisK_dim/P_dom"/>
</dbReference>
<evidence type="ECO:0000256" key="10">
    <source>
        <dbReference type="ARBA" id="ARBA00022840"/>
    </source>
</evidence>
<keyword evidence="12" id="KW-0902">Two-component regulatory system</keyword>
<feature type="modified residue" description="4-aspartylphosphate" evidence="17">
    <location>
        <position position="1015"/>
    </location>
</feature>
<evidence type="ECO:0000256" key="13">
    <source>
        <dbReference type="ARBA" id="ARBA00023136"/>
    </source>
</evidence>
<feature type="domain" description="PAS" evidence="20">
    <location>
        <begin position="271"/>
        <end position="325"/>
    </location>
</feature>
<reference evidence="23 24" key="1">
    <citation type="journal article" date="2010" name="Proc. Natl. Acad. Sci. U.S.A.">
        <title>A Nitrospira metagenome illuminates the physiology and evolution of globally important nitrite-oxidizing bacteria.</title>
        <authorList>
            <person name="Lucker S."/>
            <person name="Wagner M."/>
            <person name="Maixner F."/>
            <person name="Pelletier E."/>
            <person name="Koch H."/>
            <person name="Vacherie B."/>
            <person name="Rattei T."/>
            <person name="Sinninghe Damste J."/>
            <person name="Spieck E."/>
            <person name="Le Paslier D."/>
            <person name="Daims H."/>
        </authorList>
    </citation>
    <scope>NUCLEOTIDE SEQUENCE [LARGE SCALE GENOMIC DNA]</scope>
</reference>
<evidence type="ECO:0000256" key="2">
    <source>
        <dbReference type="ARBA" id="ARBA00004651"/>
    </source>
</evidence>
<dbReference type="SUPFAM" id="SSF55874">
    <property type="entry name" value="ATPase domain of HSP90 chaperone/DNA topoisomerase II/histidine kinase"/>
    <property type="match status" value="1"/>
</dbReference>
<keyword evidence="11" id="KW-1133">Transmembrane helix</keyword>
<dbReference type="Pfam" id="PF08447">
    <property type="entry name" value="PAS_3"/>
    <property type="match status" value="1"/>
</dbReference>
<dbReference type="FunFam" id="1.10.287.130:FF:000002">
    <property type="entry name" value="Two-component osmosensing histidine kinase"/>
    <property type="match status" value="1"/>
</dbReference>
<dbReference type="GO" id="GO:0006355">
    <property type="term" value="P:regulation of DNA-templated transcription"/>
    <property type="evidence" value="ECO:0007669"/>
    <property type="project" value="InterPro"/>
</dbReference>
<dbReference type="SUPFAM" id="SSF55781">
    <property type="entry name" value="GAF domain-like"/>
    <property type="match status" value="1"/>
</dbReference>
<comment type="catalytic activity">
    <reaction evidence="1">
        <text>ATP + protein L-histidine = ADP + protein N-phospho-L-histidine.</text>
        <dbReference type="EC" id="2.7.13.3"/>
    </reaction>
</comment>
<dbReference type="Proteomes" id="UP000001660">
    <property type="component" value="Chromosome"/>
</dbReference>
<dbReference type="CDD" id="cd00130">
    <property type="entry name" value="PAS"/>
    <property type="match status" value="3"/>
</dbReference>
<feature type="domain" description="Histidine kinase" evidence="18">
    <location>
        <begin position="720"/>
        <end position="941"/>
    </location>
</feature>
<evidence type="ECO:0000256" key="8">
    <source>
        <dbReference type="ARBA" id="ARBA00022741"/>
    </source>
</evidence>
<evidence type="ECO:0000313" key="24">
    <source>
        <dbReference type="Proteomes" id="UP000001660"/>
    </source>
</evidence>
<dbReference type="Pfam" id="PF01590">
    <property type="entry name" value="GAF"/>
    <property type="match status" value="1"/>
</dbReference>
<evidence type="ECO:0000259" key="20">
    <source>
        <dbReference type="PROSITE" id="PS50112"/>
    </source>
</evidence>
<dbReference type="InterPro" id="IPR036890">
    <property type="entry name" value="HATPase_C_sf"/>
</dbReference>
<dbReference type="eggNOG" id="COG2202">
    <property type="taxonomic scope" value="Bacteria"/>
</dbReference>
<feature type="modified residue" description="Phosphohistidine" evidence="16">
    <location>
        <position position="1288"/>
    </location>
</feature>
<dbReference type="NCBIfam" id="TIGR00229">
    <property type="entry name" value="sensory_box"/>
    <property type="match status" value="3"/>
</dbReference>
<dbReference type="KEGG" id="nde:NIDE1046"/>
<dbReference type="PRINTS" id="PR00344">
    <property type="entry name" value="BCTRLSENSOR"/>
</dbReference>
<evidence type="ECO:0000256" key="1">
    <source>
        <dbReference type="ARBA" id="ARBA00000085"/>
    </source>
</evidence>
<dbReference type="InterPro" id="IPR001610">
    <property type="entry name" value="PAC"/>
</dbReference>
<dbReference type="SUPFAM" id="SSF55785">
    <property type="entry name" value="PYP-like sensor domain (PAS domain)"/>
    <property type="match status" value="3"/>
</dbReference>
<evidence type="ECO:0000256" key="3">
    <source>
        <dbReference type="ARBA" id="ARBA00012438"/>
    </source>
</evidence>
<keyword evidence="24" id="KW-1185">Reference proteome</keyword>
<dbReference type="SMART" id="SM00065">
    <property type="entry name" value="GAF"/>
    <property type="match status" value="1"/>
</dbReference>
<evidence type="ECO:0000256" key="14">
    <source>
        <dbReference type="ARBA" id="ARBA00064003"/>
    </source>
</evidence>
<dbReference type="Gene3D" id="3.30.450.20">
    <property type="entry name" value="PAS domain"/>
    <property type="match status" value="3"/>
</dbReference>
<dbReference type="GO" id="GO:0005886">
    <property type="term" value="C:plasma membrane"/>
    <property type="evidence" value="ECO:0007669"/>
    <property type="project" value="UniProtKB-SubCell"/>
</dbReference>
<dbReference type="PROSITE" id="PS50110">
    <property type="entry name" value="RESPONSE_REGULATORY"/>
    <property type="match status" value="2"/>
</dbReference>
<dbReference type="SUPFAM" id="SSF52172">
    <property type="entry name" value="CheY-like"/>
    <property type="match status" value="2"/>
</dbReference>
<dbReference type="Pfam" id="PF00512">
    <property type="entry name" value="HisKA"/>
    <property type="match status" value="1"/>
</dbReference>
<proteinExistence type="predicted"/>
<sequence>MLAAICLVTAGIFVLDAAVPLGHGIWLLYLLPLWLSSRLAPPAAPLRYASVCTVLLAGGLWLAPPGVDVTAVMFSRAIGTVMIWGAAYLLSQRREAEDALRAANSRLELRVAEQTKNLVSANDRLTAQLVEQRRIEAELRESRERFELAAEGADVGVWEWDLQEHTAYYSSRWKSQLGCAESEIGGTIADWETRLHPDDRARALATVTLFQEGYTKQYRLDHRLRHHDGSYRWISSLGAGVFDEQGRMIRMTGIHLDVTARTQAEEARRESEDRYRTLVEQAGDIIYRTDAAGRFIYCNPTSLRVLGYLPEELLGRHYLEIVLPQCRSQAERFYGRQFVRKTPRTVYEVPVATKDGREVWLGQHTQLLLEGGVVSGFQVVARDITERKGVEQALRESEERFSKAFHSSPAGMAISRLEDGRVLDVNEAFVRVSGFSREELIGMSSLDVGIWVNPEDRRHLAEILTRDGFLRHLEKEFRTKSGEVRHGLFNVEPVCIGRETCVLTLVLDITRRTEAEAALRRSQSVLQAHQHALMRLTKSQHIGSGDWQSALEELMQTSALVLAVDRASVWLLDRTGTILDCVELYEQGQARHSRGQRLNVAEYPRYFAELLQEQVVDAYDVAADSRASELVQPYLGALGIASLLDVPIFFGGRLAGVVCHERVGLPREWTREEVQFATSVGNLVALAYEAKQRLEAETALMSAKEAAEFANRAKSDFLATMSHEIRTPMNAIVGMADLLSETPLNEDQREYVQIFRDAGSNLLSLINDVLDLSKIEAGHLDLDLVDFDLNDLVQRAAELVAVRASEKNLELAYQIQPDVPTSLVGDPNRLRQVLLNLLGNAIKFTDEGEVVLRVERDPQADGPGTILFTVRDTGIGIPTDKLAAIFERFTQVDSSTTRPYSGTGLGLTISRRLVERMGGKMWVDSELGRGSTFSFTAKFAVHVQPASAVPPAQWEQLASLRTLIVDDNATNRLIVRETLAGWGIPAAEVPGGEEALFELRRALKAGVPYRLVILDVRMPKLSGWQIAETIARTPGLAGVSMIMLTSERRAGDQARARECGVVRYLTKPFRRSDLFNGMMAVIGKVALAESHALLPQPPESTGDMPGLKILLAEDFVDNRRMMEFYFKSTPHRVETAANGQLAVEMFQRSSYDLVLMDIQMPVLDGYAATRAIRSWEQAQGRSPVPILALTANALQSEVQRSLEAGCTAHLTKPIRKARLLEAMQLYFQTSDPVAPPSSDASSESVVLQVSGEFESLMPGFLEHRRQELVQLADAFDRGDFETIREIGHGLKGAGGTYGLEAISAYGRALETAAGEKDGACVRETLHRLTRFLERLQLVYV</sequence>
<evidence type="ECO:0000256" key="17">
    <source>
        <dbReference type="PROSITE-ProRule" id="PRU00169"/>
    </source>
</evidence>
<name>D8PC48_9BACT</name>
<dbReference type="PROSITE" id="PS50113">
    <property type="entry name" value="PAC"/>
    <property type="match status" value="2"/>
</dbReference>
<dbReference type="InterPro" id="IPR003594">
    <property type="entry name" value="HATPase_dom"/>
</dbReference>
<dbReference type="eggNOG" id="COG2203">
    <property type="taxonomic scope" value="Bacteria"/>
</dbReference>
<dbReference type="eggNOG" id="COG0784">
    <property type="taxonomic scope" value="Bacteria"/>
</dbReference>
<dbReference type="GO" id="GO:0005524">
    <property type="term" value="F:ATP binding"/>
    <property type="evidence" value="ECO:0007669"/>
    <property type="project" value="UniProtKB-KW"/>
</dbReference>
<evidence type="ECO:0000256" key="9">
    <source>
        <dbReference type="ARBA" id="ARBA00022777"/>
    </source>
</evidence>
<dbReference type="Gene3D" id="3.30.565.10">
    <property type="entry name" value="Histidine kinase-like ATPase, C-terminal domain"/>
    <property type="match status" value="1"/>
</dbReference>
<dbReference type="CDD" id="cd17546">
    <property type="entry name" value="REC_hyHK_CKI1_RcsC-like"/>
    <property type="match status" value="1"/>
</dbReference>
<evidence type="ECO:0000256" key="16">
    <source>
        <dbReference type="PROSITE-ProRule" id="PRU00110"/>
    </source>
</evidence>
<dbReference type="SMART" id="SM00387">
    <property type="entry name" value="HATPase_c"/>
    <property type="match status" value="1"/>
</dbReference>
<evidence type="ECO:0000256" key="4">
    <source>
        <dbReference type="ARBA" id="ARBA00022475"/>
    </source>
</evidence>
<evidence type="ECO:0000256" key="15">
    <source>
        <dbReference type="ARBA" id="ARBA00068150"/>
    </source>
</evidence>
<dbReference type="EMBL" id="FP929003">
    <property type="protein sequence ID" value="CBK40807.1"/>
    <property type="molecule type" value="Genomic_DNA"/>
</dbReference>
<dbReference type="CDD" id="cd00082">
    <property type="entry name" value="HisKA"/>
    <property type="match status" value="1"/>
</dbReference>